<organism evidence="1 2">
    <name type="scientific">Micromonospora taraxaci</name>
    <dbReference type="NCBI Taxonomy" id="1316803"/>
    <lineage>
        <taxon>Bacteria</taxon>
        <taxon>Bacillati</taxon>
        <taxon>Actinomycetota</taxon>
        <taxon>Actinomycetes</taxon>
        <taxon>Micromonosporales</taxon>
        <taxon>Micromonosporaceae</taxon>
        <taxon>Micromonospora</taxon>
    </lineage>
</organism>
<proteinExistence type="predicted"/>
<reference evidence="1 2" key="1">
    <citation type="submission" date="2019-06" db="EMBL/GenBank/DDBJ databases">
        <title>Sequencing the genomes of 1000 actinobacteria strains.</title>
        <authorList>
            <person name="Klenk H.-P."/>
        </authorList>
    </citation>
    <scope>NUCLEOTIDE SEQUENCE [LARGE SCALE GENOMIC DNA]</scope>
    <source>
        <strain evidence="1 2">DSM 45885</strain>
    </source>
</reference>
<keyword evidence="2" id="KW-1185">Reference proteome</keyword>
<protein>
    <submittedName>
        <fullName evidence="1">Uncharacterized protein</fullName>
    </submittedName>
</protein>
<name>A0A561VU40_9ACTN</name>
<sequence>MCESYLWHTFSDSHARGHYSDTATYACTAGAQEKMALVVVAHG</sequence>
<dbReference type="AlphaFoldDB" id="A0A561VU40"/>
<gene>
    <name evidence="1" type="ORF">FHU34_11444</name>
</gene>
<dbReference type="EMBL" id="VIWZ01000001">
    <property type="protein sequence ID" value="TWG15137.1"/>
    <property type="molecule type" value="Genomic_DNA"/>
</dbReference>
<accession>A0A561VU40</accession>
<evidence type="ECO:0000313" key="1">
    <source>
        <dbReference type="EMBL" id="TWG15137.1"/>
    </source>
</evidence>
<evidence type="ECO:0000313" key="2">
    <source>
        <dbReference type="Proteomes" id="UP000317685"/>
    </source>
</evidence>
<comment type="caution">
    <text evidence="1">The sequence shown here is derived from an EMBL/GenBank/DDBJ whole genome shotgun (WGS) entry which is preliminary data.</text>
</comment>
<dbReference type="Proteomes" id="UP000317685">
    <property type="component" value="Unassembled WGS sequence"/>
</dbReference>